<reference evidence="2" key="2">
    <citation type="journal article" date="2023" name="Int. J. Mol. Sci.">
        <title>De Novo Assembly and Annotation of 11 Diverse Shrub Willow (Salix) Genomes Reveals Novel Gene Organization in Sex-Linked Regions.</title>
        <authorList>
            <person name="Hyden B."/>
            <person name="Feng K."/>
            <person name="Yates T.B."/>
            <person name="Jawdy S."/>
            <person name="Cereghino C."/>
            <person name="Smart L.B."/>
            <person name="Muchero W."/>
        </authorList>
    </citation>
    <scope>NUCLEOTIDE SEQUENCE</scope>
    <source>
        <tissue evidence="2">Shoot tip</tissue>
    </source>
</reference>
<evidence type="ECO:0000256" key="1">
    <source>
        <dbReference type="SAM" id="Phobius"/>
    </source>
</evidence>
<dbReference type="EMBL" id="JAPFFI010000027">
    <property type="protein sequence ID" value="KAJ6303369.1"/>
    <property type="molecule type" value="Genomic_DNA"/>
</dbReference>
<comment type="caution">
    <text evidence="2">The sequence shown here is derived from an EMBL/GenBank/DDBJ whole genome shotgun (WGS) entry which is preliminary data.</text>
</comment>
<sequence>MELNADLLEWTKKDKRQLIHIVYQASDLERTINGGFLWIEDFICVLTQSLGANVLWVWFVVDFDINVFIDFNFVGSLECCGSRILLALLILKGLGAIVVMLFLR</sequence>
<gene>
    <name evidence="2" type="ORF">OIU77_017281</name>
</gene>
<feature type="transmembrane region" description="Helical" evidence="1">
    <location>
        <begin position="81"/>
        <end position="103"/>
    </location>
</feature>
<protein>
    <submittedName>
        <fullName evidence="2">Uncharacterized protein</fullName>
    </submittedName>
</protein>
<name>A0ABQ8ZNT7_9ROSI</name>
<evidence type="ECO:0000313" key="2">
    <source>
        <dbReference type="EMBL" id="KAJ6303369.1"/>
    </source>
</evidence>
<keyword evidence="1" id="KW-0812">Transmembrane</keyword>
<keyword evidence="1" id="KW-1133">Transmembrane helix</keyword>
<dbReference type="Proteomes" id="UP001141253">
    <property type="component" value="Chromosome 16"/>
</dbReference>
<keyword evidence="1" id="KW-0472">Membrane</keyword>
<accession>A0ABQ8ZNT7</accession>
<evidence type="ECO:0000313" key="3">
    <source>
        <dbReference type="Proteomes" id="UP001141253"/>
    </source>
</evidence>
<reference evidence="2" key="1">
    <citation type="submission" date="2022-10" db="EMBL/GenBank/DDBJ databases">
        <authorList>
            <person name="Hyden B.L."/>
            <person name="Feng K."/>
            <person name="Yates T."/>
            <person name="Jawdy S."/>
            <person name="Smart L.B."/>
            <person name="Muchero W."/>
        </authorList>
    </citation>
    <scope>NUCLEOTIDE SEQUENCE</scope>
    <source>
        <tissue evidence="2">Shoot tip</tissue>
    </source>
</reference>
<proteinExistence type="predicted"/>
<keyword evidence="3" id="KW-1185">Reference proteome</keyword>
<organism evidence="2 3">
    <name type="scientific">Salix suchowensis</name>
    <dbReference type="NCBI Taxonomy" id="1278906"/>
    <lineage>
        <taxon>Eukaryota</taxon>
        <taxon>Viridiplantae</taxon>
        <taxon>Streptophyta</taxon>
        <taxon>Embryophyta</taxon>
        <taxon>Tracheophyta</taxon>
        <taxon>Spermatophyta</taxon>
        <taxon>Magnoliopsida</taxon>
        <taxon>eudicotyledons</taxon>
        <taxon>Gunneridae</taxon>
        <taxon>Pentapetalae</taxon>
        <taxon>rosids</taxon>
        <taxon>fabids</taxon>
        <taxon>Malpighiales</taxon>
        <taxon>Salicaceae</taxon>
        <taxon>Saliceae</taxon>
        <taxon>Salix</taxon>
    </lineage>
</organism>